<evidence type="ECO:0000313" key="3">
    <source>
        <dbReference type="EMBL" id="MFC4723346.1"/>
    </source>
</evidence>
<dbReference type="Gene3D" id="1.10.10.10">
    <property type="entry name" value="Winged helix-like DNA-binding domain superfamily/Winged helix DNA-binding domain"/>
    <property type="match status" value="1"/>
</dbReference>
<dbReference type="SUPFAM" id="SSF50998">
    <property type="entry name" value="Quinoprotein alcohol dehydrogenase-like"/>
    <property type="match status" value="1"/>
</dbReference>
<name>A0ABV9N4U5_9FLAO</name>
<dbReference type="InterPro" id="IPR013783">
    <property type="entry name" value="Ig-like_fold"/>
</dbReference>
<gene>
    <name evidence="3" type="ORF">ACFO5O_13500</name>
</gene>
<proteinExistence type="predicted"/>
<dbReference type="RefSeq" id="WP_387964653.1">
    <property type="nucleotide sequence ID" value="NZ_JBHSGP010000014.1"/>
</dbReference>
<dbReference type="Gene3D" id="2.60.40.10">
    <property type="entry name" value="Immunoglobulins"/>
    <property type="match status" value="1"/>
</dbReference>
<dbReference type="InterPro" id="IPR000792">
    <property type="entry name" value="Tscrpt_reg_LuxR_C"/>
</dbReference>
<keyword evidence="1" id="KW-0812">Transmembrane</keyword>
<dbReference type="InterPro" id="IPR011047">
    <property type="entry name" value="Quinoprotein_ADH-like_sf"/>
</dbReference>
<dbReference type="SUPFAM" id="SSF46894">
    <property type="entry name" value="C-terminal effector domain of the bipartite response regulators"/>
    <property type="match status" value="1"/>
</dbReference>
<keyword evidence="1" id="KW-1133">Transmembrane helix</keyword>
<dbReference type="PROSITE" id="PS50043">
    <property type="entry name" value="HTH_LUXR_2"/>
    <property type="match status" value="1"/>
</dbReference>
<feature type="domain" description="HTH luxR-type" evidence="2">
    <location>
        <begin position="849"/>
        <end position="914"/>
    </location>
</feature>
<dbReference type="InterPro" id="IPR016032">
    <property type="entry name" value="Sig_transdc_resp-reg_C-effctor"/>
</dbReference>
<sequence>MSLAQYSPYFQNFSLSEYNAGNQNWDVSKADNGKLYVANNNGLLEYDGLKWTFNELPNKTTIRSVLAHDSLIYTGSYEEFGYWKKNKKGELIYHSLSASIKDEISLSEEFWQIITYNNAIIFRSFSNIYIYENGKINKIKPASTVISCDQVDGKLYVSTLRGGIFRLDGTNLTQVITNEELSDVKVISISKMGSNLFITTALKGCFIYGPDQKLAPWNSEINTLIKQHQLNSFSKLNTGNLVFGTIKNGIYGTDSRGDIIFHVNKENGLANNTILSQCVDSSNKLWLGLDNGVASIDLNSHHSFYNDISGRLGAVYDVIRYKNTIYIGSNTGLFYLDNNGELQFIEGSQGQVWDLRIINNQLFCGHNNGTYIVESNRISLISEFTGGWVIKKVPEQNNIYVQGTYAGLVKFKNDSGKWTVKHLGKTTIPVRFLVFEDKYTAWAAHAYNGLYKIKFSDNYDSIISTLSYANKGLLSNYNVRVYNIKNNICFKTNEGWQKYEPLLDSIVPYKFLNENLGKDSYIISDDNTDQIAVKSKKDLINFISLNDQKVELSLTSNFFENRLIVGFEKISKLNDSIYALNLNDGFMLIDGINYSENLILQAPIIERIEVDKAMIDINTSNPVEFSFNQSISISVSSPKSDNHYFEYAISNLDSLQWYKLDKEKLELSNLSNGSYTILFRAANNFGGKSDATPLDISVLPPWYKNNIGFALYGLLIIITIVLFYALHKRKVDKEQKLLQLKFEQEQRELIKEKTLENERKIVELKNEALKNEVKLKSKQLANTAMALVKKNETLMELKKELVEHKSGFDNYYSYKKLLKNIDNSIGHKDEWEVFEYNFNQVHEEFFNQLKKQFPNLTHKDLKICAYIKMNLSTKEIAPLLNISIRGVETHRYRLKRKLNLENDISIGTYLRKFK</sequence>
<keyword evidence="4" id="KW-1185">Reference proteome</keyword>
<dbReference type="Gene3D" id="2.130.10.10">
    <property type="entry name" value="YVTN repeat-like/Quinoprotein amine dehydrogenase"/>
    <property type="match status" value="2"/>
</dbReference>
<keyword evidence="1" id="KW-0472">Membrane</keyword>
<organism evidence="3 4">
    <name type="scientific">Geojedonia litorea</name>
    <dbReference type="NCBI Taxonomy" id="1268269"/>
    <lineage>
        <taxon>Bacteria</taxon>
        <taxon>Pseudomonadati</taxon>
        <taxon>Bacteroidota</taxon>
        <taxon>Flavobacteriia</taxon>
        <taxon>Flavobacteriales</taxon>
        <taxon>Flavobacteriaceae</taxon>
        <taxon>Geojedonia</taxon>
    </lineage>
</organism>
<dbReference type="InterPro" id="IPR036388">
    <property type="entry name" value="WH-like_DNA-bd_sf"/>
</dbReference>
<dbReference type="Pfam" id="PF00196">
    <property type="entry name" value="GerE"/>
    <property type="match status" value="1"/>
</dbReference>
<comment type="caution">
    <text evidence="3">The sequence shown here is derived from an EMBL/GenBank/DDBJ whole genome shotgun (WGS) entry which is preliminary data.</text>
</comment>
<dbReference type="SMART" id="SM00421">
    <property type="entry name" value="HTH_LUXR"/>
    <property type="match status" value="1"/>
</dbReference>
<dbReference type="Proteomes" id="UP001595953">
    <property type="component" value="Unassembled WGS sequence"/>
</dbReference>
<dbReference type="InterPro" id="IPR015943">
    <property type="entry name" value="WD40/YVTN_repeat-like_dom_sf"/>
</dbReference>
<feature type="transmembrane region" description="Helical" evidence="1">
    <location>
        <begin position="707"/>
        <end position="726"/>
    </location>
</feature>
<evidence type="ECO:0000259" key="2">
    <source>
        <dbReference type="PROSITE" id="PS50043"/>
    </source>
</evidence>
<reference evidence="4" key="1">
    <citation type="journal article" date="2019" name="Int. J. Syst. Evol. Microbiol.">
        <title>The Global Catalogue of Microorganisms (GCM) 10K type strain sequencing project: providing services to taxonomists for standard genome sequencing and annotation.</title>
        <authorList>
            <consortium name="The Broad Institute Genomics Platform"/>
            <consortium name="The Broad Institute Genome Sequencing Center for Infectious Disease"/>
            <person name="Wu L."/>
            <person name="Ma J."/>
        </authorList>
    </citation>
    <scope>NUCLEOTIDE SEQUENCE [LARGE SCALE GENOMIC DNA]</scope>
    <source>
        <strain evidence="4">CCUG 63682</strain>
    </source>
</reference>
<evidence type="ECO:0000313" key="4">
    <source>
        <dbReference type="Proteomes" id="UP001595953"/>
    </source>
</evidence>
<dbReference type="EMBL" id="JBHSGP010000014">
    <property type="protein sequence ID" value="MFC4723346.1"/>
    <property type="molecule type" value="Genomic_DNA"/>
</dbReference>
<protein>
    <submittedName>
        <fullName evidence="3">LuxR C-terminal-related transcriptional regulator</fullName>
    </submittedName>
</protein>
<accession>A0ABV9N4U5</accession>
<evidence type="ECO:0000256" key="1">
    <source>
        <dbReference type="SAM" id="Phobius"/>
    </source>
</evidence>